<accession>A0A1D2JAQ0</accession>
<gene>
    <name evidence="1" type="ORF">ACO22_05300</name>
</gene>
<organism evidence="1 2">
    <name type="scientific">Paracoccidioides brasiliensis</name>
    <dbReference type="NCBI Taxonomy" id="121759"/>
    <lineage>
        <taxon>Eukaryota</taxon>
        <taxon>Fungi</taxon>
        <taxon>Dikarya</taxon>
        <taxon>Ascomycota</taxon>
        <taxon>Pezizomycotina</taxon>
        <taxon>Eurotiomycetes</taxon>
        <taxon>Eurotiomycetidae</taxon>
        <taxon>Onygenales</taxon>
        <taxon>Ajellomycetaceae</taxon>
        <taxon>Paracoccidioides</taxon>
    </lineage>
</organism>
<dbReference type="EMBL" id="LZYO01000230">
    <property type="protein sequence ID" value="ODH24680.1"/>
    <property type="molecule type" value="Genomic_DNA"/>
</dbReference>
<evidence type="ECO:0000313" key="1">
    <source>
        <dbReference type="EMBL" id="ODH24680.1"/>
    </source>
</evidence>
<name>A0A1D2JAQ0_PARBR</name>
<protein>
    <submittedName>
        <fullName evidence="1">Uncharacterized protein</fullName>
    </submittedName>
</protein>
<sequence>IKVDRKGRRATSELGIVPEGSPRIRCDQATGDERTTALKKSCSGIT</sequence>
<feature type="non-terminal residue" evidence="1">
    <location>
        <position position="1"/>
    </location>
</feature>
<proteinExistence type="predicted"/>
<comment type="caution">
    <text evidence="1">The sequence shown here is derived from an EMBL/GenBank/DDBJ whole genome shotgun (WGS) entry which is preliminary data.</text>
</comment>
<reference evidence="1 2" key="1">
    <citation type="submission" date="2016-06" db="EMBL/GenBank/DDBJ databases">
        <authorList>
            <person name="Kjaerup R.B."/>
            <person name="Dalgaard T.S."/>
            <person name="Juul-Madsen H.R."/>
        </authorList>
    </citation>
    <scope>NUCLEOTIDE SEQUENCE [LARGE SCALE GENOMIC DNA]</scope>
    <source>
        <strain evidence="1 2">Pb300</strain>
    </source>
</reference>
<dbReference type="AlphaFoldDB" id="A0A1D2JAQ0"/>
<dbReference type="Proteomes" id="UP000242814">
    <property type="component" value="Unassembled WGS sequence"/>
</dbReference>
<evidence type="ECO:0000313" key="2">
    <source>
        <dbReference type="Proteomes" id="UP000242814"/>
    </source>
</evidence>